<dbReference type="OrthoDB" id="527244at2759"/>
<keyword evidence="2" id="KW-0479">Metal-binding</keyword>
<evidence type="ECO:0000256" key="5">
    <source>
        <dbReference type="ARBA" id="ARBA00023049"/>
    </source>
</evidence>
<keyword evidence="3" id="KW-0378">Hydrolase</keyword>
<evidence type="ECO:0000313" key="7">
    <source>
        <dbReference type="EMBL" id="KAF8694249.1"/>
    </source>
</evidence>
<dbReference type="AlphaFoldDB" id="A0A835BKG1"/>
<dbReference type="Proteomes" id="UP000636709">
    <property type="component" value="Unassembled WGS sequence"/>
</dbReference>
<dbReference type="InterPro" id="IPR056263">
    <property type="entry name" value="RPN11_C"/>
</dbReference>
<keyword evidence="1" id="KW-0645">Protease</keyword>
<comment type="caution">
    <text evidence="7">The sequence shown here is derived from an EMBL/GenBank/DDBJ whole genome shotgun (WGS) entry which is preliminary data.</text>
</comment>
<protein>
    <recommendedName>
        <fullName evidence="6">26S proteasome regulatory subunit RPN11 C-terminal domain-containing protein</fullName>
    </recommendedName>
</protein>
<name>A0A835BKG1_9POAL</name>
<evidence type="ECO:0000256" key="1">
    <source>
        <dbReference type="ARBA" id="ARBA00022670"/>
    </source>
</evidence>
<dbReference type="GO" id="GO:0046872">
    <property type="term" value="F:metal ion binding"/>
    <property type="evidence" value="ECO:0007669"/>
    <property type="project" value="UniProtKB-KW"/>
</dbReference>
<reference evidence="7" key="1">
    <citation type="submission" date="2020-07" db="EMBL/GenBank/DDBJ databases">
        <title>Genome sequence and genetic diversity analysis of an under-domesticated orphan crop, white fonio (Digitaria exilis).</title>
        <authorList>
            <person name="Bennetzen J.L."/>
            <person name="Chen S."/>
            <person name="Ma X."/>
            <person name="Wang X."/>
            <person name="Yssel A.E.J."/>
            <person name="Chaluvadi S.R."/>
            <person name="Johnson M."/>
            <person name="Gangashetty P."/>
            <person name="Hamidou F."/>
            <person name="Sanogo M.D."/>
            <person name="Zwaenepoel A."/>
            <person name="Wallace J."/>
            <person name="Van De Peer Y."/>
            <person name="Van Deynze A."/>
        </authorList>
    </citation>
    <scope>NUCLEOTIDE SEQUENCE</scope>
    <source>
        <tissue evidence="7">Leaves</tissue>
    </source>
</reference>
<feature type="domain" description="26S proteasome regulatory subunit RPN11 C-terminal" evidence="6">
    <location>
        <begin position="62"/>
        <end position="139"/>
    </location>
</feature>
<evidence type="ECO:0000259" key="6">
    <source>
        <dbReference type="Pfam" id="PF23594"/>
    </source>
</evidence>
<evidence type="ECO:0000313" key="8">
    <source>
        <dbReference type="Proteomes" id="UP000636709"/>
    </source>
</evidence>
<accession>A0A835BKG1</accession>
<evidence type="ECO:0000256" key="4">
    <source>
        <dbReference type="ARBA" id="ARBA00022833"/>
    </source>
</evidence>
<evidence type="ECO:0000256" key="3">
    <source>
        <dbReference type="ARBA" id="ARBA00022801"/>
    </source>
</evidence>
<organism evidence="7 8">
    <name type="scientific">Digitaria exilis</name>
    <dbReference type="NCBI Taxonomy" id="1010633"/>
    <lineage>
        <taxon>Eukaryota</taxon>
        <taxon>Viridiplantae</taxon>
        <taxon>Streptophyta</taxon>
        <taxon>Embryophyta</taxon>
        <taxon>Tracheophyta</taxon>
        <taxon>Spermatophyta</taxon>
        <taxon>Magnoliopsida</taxon>
        <taxon>Liliopsida</taxon>
        <taxon>Poales</taxon>
        <taxon>Poaceae</taxon>
        <taxon>PACMAD clade</taxon>
        <taxon>Panicoideae</taxon>
        <taxon>Panicodae</taxon>
        <taxon>Paniceae</taxon>
        <taxon>Anthephorinae</taxon>
        <taxon>Digitaria</taxon>
    </lineage>
</organism>
<sequence length="143" mass="16709">MMLGQEPPQTTSNVGHLNKPSIWALIHWLNRHYSSIAINYRKNELEEKMLLNLHKRKWTDTLILKRFDTHSKTNEQTQNEKPNLYVKYEAVQEENELPPEKLVIANMGRHDANKYLEEHVSNLMSSNIVQALDTMLDTVVLDS</sequence>
<keyword evidence="8" id="KW-1185">Reference proteome</keyword>
<dbReference type="Gene3D" id="3.40.140.10">
    <property type="entry name" value="Cytidine Deaminase, domain 2"/>
    <property type="match status" value="1"/>
</dbReference>
<dbReference type="Pfam" id="PF23594">
    <property type="entry name" value="RPN11_C"/>
    <property type="match status" value="1"/>
</dbReference>
<dbReference type="GO" id="GO:0008237">
    <property type="term" value="F:metallopeptidase activity"/>
    <property type="evidence" value="ECO:0007669"/>
    <property type="project" value="UniProtKB-KW"/>
</dbReference>
<evidence type="ECO:0000256" key="2">
    <source>
        <dbReference type="ARBA" id="ARBA00022723"/>
    </source>
</evidence>
<dbReference type="GO" id="GO:0006508">
    <property type="term" value="P:proteolysis"/>
    <property type="evidence" value="ECO:0007669"/>
    <property type="project" value="UniProtKB-KW"/>
</dbReference>
<keyword evidence="4" id="KW-0862">Zinc</keyword>
<keyword evidence="5" id="KW-0482">Metalloprotease</keyword>
<dbReference type="EMBL" id="JACEFO010001910">
    <property type="protein sequence ID" value="KAF8694249.1"/>
    <property type="molecule type" value="Genomic_DNA"/>
</dbReference>
<proteinExistence type="predicted"/>
<gene>
    <name evidence="7" type="ORF">HU200_038386</name>
</gene>